<dbReference type="EMBL" id="SDMP01000017">
    <property type="protein sequence ID" value="RYR00514.1"/>
    <property type="molecule type" value="Genomic_DNA"/>
</dbReference>
<dbReference type="Pfam" id="PF03140">
    <property type="entry name" value="DUF247"/>
    <property type="match status" value="2"/>
</dbReference>
<name>A0A444YF16_ARAHY</name>
<dbReference type="AlphaFoldDB" id="A0A444YF16"/>
<accession>A0A444YF16</accession>
<sequence>MEGHKQFYCQHFIQRSEASLTDLVSCVQQLEPQIRACYSEKIELTVDELVKVIFIDCCFVIDLFFRDYERTTEDDVIFSKDWVWNRVSDDLILLENQVPLFVVEKIYNLAFASRLHGGGFPSFMRLAISYFSYFNKQGVLAPTSNSIAHFTDLIRYFILPPSHKRPLRNDGPLVLGHSAFELVEAGLKFQVNKSSHGCILDLEFEHGILKIPHIIVDDFTEVWLRNIVALEQCHYPRHHYISDYVNFLAQLVNTNKDADVLIKARIIQSNVSGHDTSVAKLFRDVDKNIIVVNHNANYLQICNDLNAFYEHPCRTKIATLRRDYFTTPWKTAASIAGIVLLLLTVIQTAHYLSLSGGQNYRRIITVYMENDVAIELEAMLEKAQPLFTTESCCIYKVPSLLRQSNEDAYTPVLVSIGPLHHGNSRLVTMEGHKQFFCQHFIKRSEASLTDLVSCVQQLEPQIRACYSEKIELTVDELVKVIFIDCCFVIDLFLIDEWVINDDVIHSKSWMSNLVMQDLTLLENQIPFFVFEKIYNLAFASPVNVGVPPSFMRLAFGIFKIHNHQGVSPPSDGRTIAHFTDLVRYLYLPPSHRIPSRNPVPLVIGHSASELVEAGVKFTVNKHGIGILDLEFEHGILKIPHIVVHDFTEVWLRNIVALEQCHYPDDHYIADYVNFLTRLVNRDKDADVLIEAGIIWSTISGNDTSLAKLFNDVDKNFIASNVNVNYLKICDDLKAYYKHPFHTKIATLKLTLRRDYFTTPWKTATSIAGIVLLVLTFVQTICSILQV</sequence>
<dbReference type="Proteomes" id="UP000289738">
    <property type="component" value="Chromosome B07"/>
</dbReference>
<keyword evidence="1" id="KW-0472">Membrane</keyword>
<protein>
    <submittedName>
        <fullName evidence="2">Uncharacterized protein</fullName>
    </submittedName>
</protein>
<gene>
    <name evidence="2" type="ORF">Ahy_B07g088633</name>
</gene>
<evidence type="ECO:0000313" key="3">
    <source>
        <dbReference type="Proteomes" id="UP000289738"/>
    </source>
</evidence>
<keyword evidence="1" id="KW-1133">Transmembrane helix</keyword>
<feature type="transmembrane region" description="Helical" evidence="1">
    <location>
        <begin position="762"/>
        <end position="785"/>
    </location>
</feature>
<keyword evidence="1" id="KW-0812">Transmembrane</keyword>
<evidence type="ECO:0000313" key="2">
    <source>
        <dbReference type="EMBL" id="RYR00514.1"/>
    </source>
</evidence>
<comment type="caution">
    <text evidence="2">The sequence shown here is derived from an EMBL/GenBank/DDBJ whole genome shotgun (WGS) entry which is preliminary data.</text>
</comment>
<keyword evidence="3" id="KW-1185">Reference proteome</keyword>
<dbReference type="PANTHER" id="PTHR31170:SF23">
    <property type="match status" value="1"/>
</dbReference>
<dbReference type="PANTHER" id="PTHR31170">
    <property type="entry name" value="BNAC04G53230D PROTEIN"/>
    <property type="match status" value="1"/>
</dbReference>
<reference evidence="2 3" key="1">
    <citation type="submission" date="2019-01" db="EMBL/GenBank/DDBJ databases">
        <title>Sequencing of cultivated peanut Arachis hypogaea provides insights into genome evolution and oil improvement.</title>
        <authorList>
            <person name="Chen X."/>
        </authorList>
    </citation>
    <scope>NUCLEOTIDE SEQUENCE [LARGE SCALE GENOMIC DNA]</scope>
    <source>
        <strain evidence="3">cv. Fuhuasheng</strain>
        <tissue evidence="2">Leaves</tissue>
    </source>
</reference>
<dbReference type="InterPro" id="IPR004158">
    <property type="entry name" value="DUF247_pln"/>
</dbReference>
<proteinExistence type="predicted"/>
<evidence type="ECO:0000256" key="1">
    <source>
        <dbReference type="SAM" id="Phobius"/>
    </source>
</evidence>
<organism evidence="2 3">
    <name type="scientific">Arachis hypogaea</name>
    <name type="common">Peanut</name>
    <dbReference type="NCBI Taxonomy" id="3818"/>
    <lineage>
        <taxon>Eukaryota</taxon>
        <taxon>Viridiplantae</taxon>
        <taxon>Streptophyta</taxon>
        <taxon>Embryophyta</taxon>
        <taxon>Tracheophyta</taxon>
        <taxon>Spermatophyta</taxon>
        <taxon>Magnoliopsida</taxon>
        <taxon>eudicotyledons</taxon>
        <taxon>Gunneridae</taxon>
        <taxon>Pentapetalae</taxon>
        <taxon>rosids</taxon>
        <taxon>fabids</taxon>
        <taxon>Fabales</taxon>
        <taxon>Fabaceae</taxon>
        <taxon>Papilionoideae</taxon>
        <taxon>50 kb inversion clade</taxon>
        <taxon>dalbergioids sensu lato</taxon>
        <taxon>Dalbergieae</taxon>
        <taxon>Pterocarpus clade</taxon>
        <taxon>Arachis</taxon>
    </lineage>
</organism>